<dbReference type="HOGENOM" id="CLU_2867231_0_0_1"/>
<dbReference type="Proteomes" id="UP000030655">
    <property type="component" value="Unassembled WGS sequence"/>
</dbReference>
<feature type="coiled-coil region" evidence="1">
    <location>
        <begin position="4"/>
        <end position="31"/>
    </location>
</feature>
<protein>
    <submittedName>
        <fullName evidence="2">Uncharacterized protein</fullName>
    </submittedName>
</protein>
<organism evidence="2 3">
    <name type="scientific">Anncaliia algerae PRA339</name>
    <dbReference type="NCBI Taxonomy" id="1288291"/>
    <lineage>
        <taxon>Eukaryota</taxon>
        <taxon>Fungi</taxon>
        <taxon>Fungi incertae sedis</taxon>
        <taxon>Microsporidia</taxon>
        <taxon>Tubulinosematoidea</taxon>
        <taxon>Tubulinosematidae</taxon>
        <taxon>Anncaliia</taxon>
    </lineage>
</organism>
<accession>A0A059F0C4</accession>
<evidence type="ECO:0000256" key="1">
    <source>
        <dbReference type="SAM" id="Coils"/>
    </source>
</evidence>
<dbReference type="AlphaFoldDB" id="A0A059F0C4"/>
<keyword evidence="1" id="KW-0175">Coiled coil</keyword>
<reference evidence="3" key="1">
    <citation type="submission" date="2013-02" db="EMBL/GenBank/DDBJ databases">
        <authorList>
            <consortium name="The Broad Institute Genome Sequencing Platform"/>
            <person name="Cuomo C."/>
            <person name="Becnel J."/>
            <person name="Sanscrainte N."/>
            <person name="Walker B."/>
            <person name="Young S.K."/>
            <person name="Zeng Q."/>
            <person name="Gargeya S."/>
            <person name="Fitzgerald M."/>
            <person name="Haas B."/>
            <person name="Abouelleil A."/>
            <person name="Alvarado L."/>
            <person name="Arachchi H.M."/>
            <person name="Berlin A.M."/>
            <person name="Chapman S.B."/>
            <person name="Dewar J."/>
            <person name="Goldberg J."/>
            <person name="Griggs A."/>
            <person name="Gujja S."/>
            <person name="Hansen M."/>
            <person name="Howarth C."/>
            <person name="Imamovic A."/>
            <person name="Larimer J."/>
            <person name="McCowan C."/>
            <person name="Murphy C."/>
            <person name="Neiman D."/>
            <person name="Pearson M."/>
            <person name="Priest M."/>
            <person name="Roberts A."/>
            <person name="Saif S."/>
            <person name="Shea T."/>
            <person name="Sisk P."/>
            <person name="Sykes S."/>
            <person name="Wortman J."/>
            <person name="Nusbaum C."/>
            <person name="Birren B."/>
        </authorList>
    </citation>
    <scope>NUCLEOTIDE SEQUENCE [LARGE SCALE GENOMIC DNA]</scope>
    <source>
        <strain evidence="3">PRA339</strain>
    </source>
</reference>
<dbReference type="EMBL" id="KK365163">
    <property type="protein sequence ID" value="KCZ80753.1"/>
    <property type="molecule type" value="Genomic_DNA"/>
</dbReference>
<evidence type="ECO:0000313" key="2">
    <source>
        <dbReference type="EMBL" id="KCZ80753.1"/>
    </source>
</evidence>
<name>A0A059F0C4_9MICR</name>
<keyword evidence="3" id="KW-1185">Reference proteome</keyword>
<reference evidence="2 3" key="2">
    <citation type="submission" date="2014-03" db="EMBL/GenBank/DDBJ databases">
        <title>The Genome Sequence of Anncaliia algerae insect isolate PRA339.</title>
        <authorList>
            <consortium name="The Broad Institute Genome Sequencing Platform"/>
            <consortium name="The Broad Institute Genome Sequencing Center for Infectious Disease"/>
            <person name="Cuomo C."/>
            <person name="Becnel J."/>
            <person name="Sanscrainte N."/>
            <person name="Walker B."/>
            <person name="Young S.K."/>
            <person name="Zeng Q."/>
            <person name="Gargeya S."/>
            <person name="Fitzgerald M."/>
            <person name="Haas B."/>
            <person name="Abouelleil A."/>
            <person name="Alvarado L."/>
            <person name="Arachchi H.M."/>
            <person name="Berlin A.M."/>
            <person name="Chapman S.B."/>
            <person name="Dewar J."/>
            <person name="Goldberg J."/>
            <person name="Griggs A."/>
            <person name="Gujja S."/>
            <person name="Hansen M."/>
            <person name="Howarth C."/>
            <person name="Imamovic A."/>
            <person name="Larimer J."/>
            <person name="McCowan C."/>
            <person name="Murphy C."/>
            <person name="Neiman D."/>
            <person name="Pearson M."/>
            <person name="Priest M."/>
            <person name="Roberts A."/>
            <person name="Saif S."/>
            <person name="Shea T."/>
            <person name="Sisk P."/>
            <person name="Sykes S."/>
            <person name="Wortman J."/>
            <person name="Nusbaum C."/>
            <person name="Birren B."/>
        </authorList>
    </citation>
    <scope>NUCLEOTIDE SEQUENCE [LARGE SCALE GENOMIC DNA]</scope>
    <source>
        <strain evidence="2 3">PRA339</strain>
    </source>
</reference>
<proteinExistence type="predicted"/>
<gene>
    <name evidence="2" type="ORF">H312_01811</name>
</gene>
<sequence length="64" mass="7938">MDQSFDQEKNIRELNDHIKQLESKIIELTEIVNQNIKDTNEFNEERELQMVMLIMQRRFLQNWE</sequence>
<dbReference type="VEuPathDB" id="MicrosporidiaDB:H312_01811"/>
<evidence type="ECO:0000313" key="3">
    <source>
        <dbReference type="Proteomes" id="UP000030655"/>
    </source>
</evidence>